<accession>A1WGU2</accession>
<keyword evidence="2" id="KW-0106">Calcium</keyword>
<dbReference type="InterPro" id="IPR008707">
    <property type="entry name" value="B-propeller_PilY1"/>
</dbReference>
<dbReference type="KEGG" id="vei:Veis_1073"/>
<keyword evidence="1" id="KW-0479">Metal-binding</keyword>
<protein>
    <submittedName>
        <fullName evidence="5">Pyrrolo-quinoline quinone</fullName>
    </submittedName>
</protein>
<sequence length="1378" mass="148028">MPARSCSLSPMDRRMMSKPCRAGAPGQSGPRQRKRPPPSRATYLTSILLPIALGSHCMALGTEALPAPKTVALANTPLHAAPPADKPALLLALSVEFPTVGAQYTSQNATDDTYSPDKEYLGYYDAQSCYAYNDARAKADKRFERTGPATKRRCANAFSGNFLNWASGSAIDMLRLALSGGDRHIDTPALTVLQRAMLPGDGNPQCMWNHPDYFPAKHLRAHGGSYHGALPLPMIHAAGLRDIHVANMLDRIYFRAAPTTAAGPTGSCDDTSAYDLVGTPALNSDGYFYARVRVCDADASGKLQDHRDYPLCQQYPGGNYKPTGVIQKYSDQLRLAAFGYLLDNDDEHRRYGGVMRAPMKYVGTKTYDINGQISGSNAHAEWDKDTGVFIANPGPIPGSTPGSMPGTPAISGVINYLNKFGRTGAVPGLYKELDPVGELHYEALRYLQGLAPDPRAIAGVPANGALADGYPVYTQWDDPYGAGRTNASDYSCVKSHILLVGDIHTHEHHALPGPDAARNIPDIDHWREAIKRFESASGNPHTGHWTFTKPIIGLAYWARTNDIRGAGWSAQPDKQRPGLRVKTWAFDVNEAGLQSDAATRRTRNQFFMAAKYGGFETALARPGPHDANVHPFRDRHGQFIDDVWQKPEQPGEASAYHFLDPAGPAPARGLLSAFDRIFYRASMGMRSAAGARLNTGSQLSQGSVMYSARFDTGDWSGDVVAEPIGHNASQALEILPPLWRAAQQLDRMPPARRNIHVGRPGRHPVPVASRFTRDDIDLRSLALHFGGAAGADRIAYLRGDRSKEGAPFRLRSSLLGDIVNSNISYSGPPSNVFPGAGYADFRRQYGARTPAVFVGANDGMLHAFNANTGDELFAYIPSWLVPRLSALTEPGFRNHHQSYVDAPSVVAQAWVGPGNSSARDWKTVLVSGTGAGGAGVFALDVSDPARFDSSHVMWEFTRADDPDMGQVLGSPRIMKIRTNAPMRNGRRQAAVYRWFAVVGSGVNNHVPDDNQPQPGSGRPALFLLALDKPAGQAWLPGHNYFKVSLPTDPGLARTVAPGLANFSALYGIQGEVTDIYVGDLHGKLWRLQFAGKGTDKWSMNGLSFFDQGTAASPAPYPLYSARSDDGQVQPLFAAPAVFVGPVVGGVETFYVVVGTGKYLEVPDGASTIGQSVYVIYDNGSTRADASPAVSAIAGRGRLQQGVVDTGNQTVSVRAFRWGRPRSDADVATRAGWFFDLPVSGERIDQAALDLGDLSALVQSKIPPARGSGACSNALGGGHRYYLIIGNAKAGYVSSSQGFLGPAVVVSSDQARVTAADSTGRRQREVLRFAVPPTHGGAGAGSGSALAPARDTVGRLSWQRIFNYQELKGKVDKSSAASP</sequence>
<organism evidence="5 6">
    <name type="scientific">Verminephrobacter eiseniae (strain EF01-2)</name>
    <dbReference type="NCBI Taxonomy" id="391735"/>
    <lineage>
        <taxon>Bacteria</taxon>
        <taxon>Pseudomonadati</taxon>
        <taxon>Pseudomonadota</taxon>
        <taxon>Betaproteobacteria</taxon>
        <taxon>Burkholderiales</taxon>
        <taxon>Comamonadaceae</taxon>
        <taxon>Verminephrobacter</taxon>
    </lineage>
</organism>
<evidence type="ECO:0000256" key="2">
    <source>
        <dbReference type="ARBA" id="ARBA00022837"/>
    </source>
</evidence>
<evidence type="ECO:0000313" key="5">
    <source>
        <dbReference type="EMBL" id="ABM56849.1"/>
    </source>
</evidence>
<dbReference type="STRING" id="391735.Veis_1073"/>
<feature type="domain" description="PilY1 beta-propeller" evidence="4">
    <location>
        <begin position="815"/>
        <end position="1211"/>
    </location>
</feature>
<keyword evidence="6" id="KW-1185">Reference proteome</keyword>
<dbReference type="EMBL" id="CP000542">
    <property type="protein sequence ID" value="ABM56849.1"/>
    <property type="molecule type" value="Genomic_DNA"/>
</dbReference>
<evidence type="ECO:0000313" key="6">
    <source>
        <dbReference type="Proteomes" id="UP000000374"/>
    </source>
</evidence>
<evidence type="ECO:0000259" key="4">
    <source>
        <dbReference type="Pfam" id="PF05567"/>
    </source>
</evidence>
<dbReference type="Proteomes" id="UP000000374">
    <property type="component" value="Chromosome"/>
</dbReference>
<evidence type="ECO:0000256" key="3">
    <source>
        <dbReference type="SAM" id="MobiDB-lite"/>
    </source>
</evidence>
<feature type="region of interest" description="Disordered" evidence="3">
    <location>
        <begin position="1"/>
        <end position="39"/>
    </location>
</feature>
<dbReference type="GO" id="GO:0046872">
    <property type="term" value="F:metal ion binding"/>
    <property type="evidence" value="ECO:0007669"/>
    <property type="project" value="UniProtKB-KW"/>
</dbReference>
<dbReference type="eggNOG" id="COG3419">
    <property type="taxonomic scope" value="Bacteria"/>
</dbReference>
<reference evidence="6" key="1">
    <citation type="submission" date="2006-12" db="EMBL/GenBank/DDBJ databases">
        <title>Complete sequence of chromosome 1 of Verminephrobacter eiseniae EF01-2.</title>
        <authorList>
            <person name="Copeland A."/>
            <person name="Lucas S."/>
            <person name="Lapidus A."/>
            <person name="Barry K."/>
            <person name="Detter J.C."/>
            <person name="Glavina del Rio T."/>
            <person name="Dalin E."/>
            <person name="Tice H."/>
            <person name="Pitluck S."/>
            <person name="Chertkov O."/>
            <person name="Brettin T."/>
            <person name="Bruce D."/>
            <person name="Han C."/>
            <person name="Tapia R."/>
            <person name="Gilna P."/>
            <person name="Schmutz J."/>
            <person name="Larimer F."/>
            <person name="Land M."/>
            <person name="Hauser L."/>
            <person name="Kyrpides N."/>
            <person name="Kim E."/>
            <person name="Stahl D."/>
            <person name="Richardson P."/>
        </authorList>
    </citation>
    <scope>NUCLEOTIDE SEQUENCE [LARGE SCALE GENOMIC DNA]</scope>
    <source>
        <strain evidence="6">EF01-2</strain>
    </source>
</reference>
<proteinExistence type="predicted"/>
<name>A1WGU2_VEREI</name>
<dbReference type="HOGENOM" id="CLU_001890_0_0_4"/>
<gene>
    <name evidence="5" type="ordered locus">Veis_1073</name>
</gene>
<dbReference type="Pfam" id="PF05567">
    <property type="entry name" value="T4P_PilY1"/>
    <property type="match status" value="1"/>
</dbReference>
<evidence type="ECO:0000256" key="1">
    <source>
        <dbReference type="ARBA" id="ARBA00022723"/>
    </source>
</evidence>